<evidence type="ECO:0000256" key="1">
    <source>
        <dbReference type="SAM" id="MobiDB-lite"/>
    </source>
</evidence>
<feature type="compositionally biased region" description="Polar residues" evidence="1">
    <location>
        <begin position="1261"/>
        <end position="1283"/>
    </location>
</feature>
<feature type="compositionally biased region" description="Low complexity" evidence="1">
    <location>
        <begin position="1076"/>
        <end position="1092"/>
    </location>
</feature>
<feature type="compositionally biased region" description="Basic and acidic residues" evidence="1">
    <location>
        <begin position="492"/>
        <end position="505"/>
    </location>
</feature>
<feature type="compositionally biased region" description="Acidic residues" evidence="1">
    <location>
        <begin position="735"/>
        <end position="746"/>
    </location>
</feature>
<feature type="compositionally biased region" description="Basic and acidic residues" evidence="1">
    <location>
        <begin position="1825"/>
        <end position="1846"/>
    </location>
</feature>
<feature type="region of interest" description="Disordered" evidence="1">
    <location>
        <begin position="1766"/>
        <end position="1979"/>
    </location>
</feature>
<feature type="compositionally biased region" description="Low complexity" evidence="1">
    <location>
        <begin position="1225"/>
        <end position="1237"/>
    </location>
</feature>
<evidence type="ECO:0000313" key="3">
    <source>
        <dbReference type="Proteomes" id="UP001178508"/>
    </source>
</evidence>
<feature type="compositionally biased region" description="Pro residues" evidence="1">
    <location>
        <begin position="1154"/>
        <end position="1163"/>
    </location>
</feature>
<sequence length="1979" mass="215554">MASQCKRQQCTIDRRGFRQELDSWRHKLIHCVGFESILEGLFGPELVQDLKLFKDFEPSAVSDWSFDENCLFCCLRRDKVKEHLIGLGHEGLEDTPKPLQIRDQTTISRLEKQAEEFLHAVLSRKDVPNFSDPHIPVVAREILQRMIKQFAAEYTSKTSSSQDSCSDSQPLSDQSRPTLPLISGATPSTSPAPTQTGPAHNQNPVLSKLLMADQDAPLDLTIKKPLAMPSDQDGVLDLSIKKNRHSNNLPVRSPCLSPATPMIKGESQDFHVTKAKDLQSTSTLEQFMAKLCPHHQRQIVDAIGFLQTEVKALASSNMQQDSISSSRIKGITCSTPKSSTVPPEKSFPELLFTNESTPKTEVQDMSHAIRSSCAMIKSPENMVSLKTSAASPALDLRSPGSGSNENLVAKKAYPGDAENNRHVDHAPLKMKIMTSNVAAGKRLSCVLNSSLSSHSDTFEDREVNKNSTSRTETHSARLSSSIKRHSQSSDTQKARQRETLRHDSPTKPYSVHVTIPPDSPRTARKTVRTSDHQDSAYRSVIDPDLGHCDIVFIDKPITECFKERQSTMVPRRNARKSTRGHIYCDEIWELKTVRTLAGRGNCPNPMPELVTLVTPKQILSKPEGVPPVDMPFAGACRETMIQQMSTEQSDQSVIPGTGDMVEGGVSEVDTVVETSQTGQCQSKVQSVPPSPNRSLPTESQDKDLNTNVQEHVSADLGITTECEETFGQAEKDSEPEPAGEICESEEQIAKTVTEPSENAAQRENESQLPSDELQSSEPILAQTSSPKPADQVEVETETEGSKLEKVQDEQPQETQSEMQTLSDDLKAIETSQITCSAEEPQTQEAENKKPEAVSAEQQQPEEPQTEPQEAVLAEAEMKMSEIVDSVTPLKTKGDRDNDDTGYDVSSTPLDALLKKLPPWRRKRGAGTPPSKRQRQTDTEVVGYVNGRPVSASDRSLRRRSSNSSTSPSSTPVKSKSVSNKNSADPTAGSTAEGSKLEEHLPETPTPEEMVETPPPIPPANKTTPTGSSRTSKFPPGSKQTNKQKKSQKDRDSLESKRQLRSSSHKQAESQELLPVSDAAPSTSSPKSAATRALSFTENLPAPPLPPSLSDTAPLAGSPPSPPLPPVLSDAAPLAGSPPSPPLPPLLSDTASPAGSPPSPPLPPLLSDTAPLAGSPPSSPLPPLLSDAAPLPRSPPSPPLPPLLSDTTPLVRSSPSPPPPLPLPLPDSASVVRSSSPTSSPPPLSVTTPPVSSSPSAAAEQPEQNTPQETTVESNIEKSQPLETTSEELQENNEENVQAEQRLRSDKAVLDEKQAPSAEESSLLENESPAKTEMQSQAMPLKSKRVHRKEIDALLLDQPYVAFLKERSASEDDSSDKPTRMPLRSESSKVGPSHQPVTQTPVENKKLTLRSQRLSSPSTSSVTVAAKQSEVASPVRKLPERGSKALVKSPPVSDVAQMPHSSTTHVFPPRLEPPKQTNKFLETLNGEENQQLITNLNVKYDKMQRGWVQLDKEGQPVIKYKNKADRQAAIWKSKRRAKKTKSLEHQKYSPVQMLFMKGFNLTSICRWFLESTETKSLVIVKKVNTRLPSETQLCFHSSSGASGTSQGVFPSLQAERLKKHLKKFAIASPVKSNPKSQKLIAKALEQEPVAVKGKEKREPVSTTQTVFKSHSSAEARAQTGESQKSSGKAKNPASARILRKYSNIRGKMQVQQTSVRLKKASQTLKTNSLKRLGTTKSTSKSILKPPLKVQKSALPVSKQLKAAKIEKKKALTDKKPTKHPVQEKVVKAQSSVKAPRETIKKELPKRCSLRLGSPKVPENNPAVETSKSKAESKKQTEAEKVEVEKPTVNKMNASRTQTKESAPSSAAEIKGTEAAVEAPQQGVVPGSADQVLTRSQRKMEAVVPASDSKSQALKKTKSVKTPNASPKPVRKTEEPALTRSGALREPTKRGRVASLPRSSATRKAEQLETPAKRTRTSLAK</sequence>
<protein>
    <submittedName>
        <fullName evidence="2">Proteoglycan 4 isoform X1</fullName>
    </submittedName>
</protein>
<feature type="compositionally biased region" description="Basic and acidic residues" evidence="1">
    <location>
        <begin position="1300"/>
        <end position="1313"/>
    </location>
</feature>
<feature type="compositionally biased region" description="Polar residues" evidence="1">
    <location>
        <begin position="812"/>
        <end position="822"/>
    </location>
</feature>
<feature type="region of interest" description="Disordered" evidence="1">
    <location>
        <begin position="158"/>
        <end position="202"/>
    </location>
</feature>
<feature type="compositionally biased region" description="Polar residues" evidence="1">
    <location>
        <begin position="465"/>
        <end position="481"/>
    </location>
</feature>
<name>A0AAV1G128_XYRNO</name>
<feature type="compositionally biased region" description="Low complexity" evidence="1">
    <location>
        <begin position="1244"/>
        <end position="1258"/>
    </location>
</feature>
<feature type="compositionally biased region" description="Low complexity" evidence="1">
    <location>
        <begin position="183"/>
        <end position="199"/>
    </location>
</feature>
<feature type="region of interest" description="Disordered" evidence="1">
    <location>
        <begin position="1650"/>
        <end position="1693"/>
    </location>
</feature>
<feature type="compositionally biased region" description="Polar residues" evidence="1">
    <location>
        <begin position="829"/>
        <end position="844"/>
    </location>
</feature>
<feature type="compositionally biased region" description="Pro residues" evidence="1">
    <location>
        <begin position="1214"/>
        <end position="1224"/>
    </location>
</feature>
<feature type="compositionally biased region" description="Pro residues" evidence="1">
    <location>
        <begin position="1135"/>
        <end position="1144"/>
    </location>
</feature>
<feature type="compositionally biased region" description="Polar residues" evidence="1">
    <location>
        <begin position="673"/>
        <end position="698"/>
    </location>
</feature>
<feature type="region of interest" description="Disordered" evidence="1">
    <location>
        <begin position="1365"/>
        <end position="1472"/>
    </location>
</feature>
<dbReference type="PANTHER" id="PTHR14931">
    <property type="entry name" value="GENE 340-RELATED"/>
    <property type="match status" value="1"/>
</dbReference>
<organism evidence="2 3">
    <name type="scientific">Xyrichtys novacula</name>
    <name type="common">Pearly razorfish</name>
    <name type="synonym">Hemipteronotus novacula</name>
    <dbReference type="NCBI Taxonomy" id="13765"/>
    <lineage>
        <taxon>Eukaryota</taxon>
        <taxon>Metazoa</taxon>
        <taxon>Chordata</taxon>
        <taxon>Craniata</taxon>
        <taxon>Vertebrata</taxon>
        <taxon>Euteleostomi</taxon>
        <taxon>Actinopterygii</taxon>
        <taxon>Neopterygii</taxon>
        <taxon>Teleostei</taxon>
        <taxon>Neoteleostei</taxon>
        <taxon>Acanthomorphata</taxon>
        <taxon>Eupercaria</taxon>
        <taxon>Labriformes</taxon>
        <taxon>Labridae</taxon>
        <taxon>Xyrichtys</taxon>
    </lineage>
</organism>
<dbReference type="Pfam" id="PF15090">
    <property type="entry name" value="DUF4553"/>
    <property type="match status" value="1"/>
</dbReference>
<feature type="compositionally biased region" description="Pro residues" evidence="1">
    <location>
        <begin position="1191"/>
        <end position="1201"/>
    </location>
</feature>
<dbReference type="EMBL" id="OY660874">
    <property type="protein sequence ID" value="CAJ1067627.1"/>
    <property type="molecule type" value="Genomic_DNA"/>
</dbReference>
<proteinExistence type="predicted"/>
<feature type="compositionally biased region" description="Low complexity" evidence="1">
    <location>
        <begin position="158"/>
        <end position="175"/>
    </location>
</feature>
<dbReference type="Proteomes" id="UP001178508">
    <property type="component" value="Chromosome 11"/>
</dbReference>
<feature type="compositionally biased region" description="Low complexity" evidence="1">
    <location>
        <begin position="1164"/>
        <end position="1175"/>
    </location>
</feature>
<feature type="compositionally biased region" description="Basic and acidic residues" evidence="1">
    <location>
        <begin position="799"/>
        <end position="808"/>
    </location>
</feature>
<feature type="compositionally biased region" description="Polar residues" evidence="1">
    <location>
        <begin position="766"/>
        <end position="786"/>
    </location>
</feature>
<feature type="compositionally biased region" description="Low complexity" evidence="1">
    <location>
        <begin position="961"/>
        <end position="984"/>
    </location>
</feature>
<dbReference type="InterPro" id="IPR028104">
    <property type="entry name" value="DUF4553"/>
</dbReference>
<feature type="compositionally biased region" description="Basic and acidic residues" evidence="1">
    <location>
        <begin position="1046"/>
        <end position="1057"/>
    </location>
</feature>
<feature type="compositionally biased region" description="Polar residues" evidence="1">
    <location>
        <begin position="1659"/>
        <end position="1671"/>
    </location>
</feature>
<gene>
    <name evidence="2" type="ORF">XNOV1_A017970</name>
</gene>
<feature type="compositionally biased region" description="Pro residues" evidence="1">
    <location>
        <begin position="1116"/>
        <end position="1125"/>
    </location>
</feature>
<feature type="region of interest" description="Disordered" evidence="1">
    <location>
        <begin position="725"/>
        <end position="1343"/>
    </location>
</feature>
<feature type="compositionally biased region" description="Low complexity" evidence="1">
    <location>
        <begin position="1314"/>
        <end position="1328"/>
    </location>
</feature>
<feature type="compositionally biased region" description="Basic and acidic residues" evidence="1">
    <location>
        <begin position="1365"/>
        <end position="1378"/>
    </location>
</feature>
<keyword evidence="3" id="KW-1185">Reference proteome</keyword>
<evidence type="ECO:0000313" key="2">
    <source>
        <dbReference type="EMBL" id="CAJ1067627.1"/>
    </source>
</evidence>
<dbReference type="PANTHER" id="PTHR14931:SF2">
    <property type="entry name" value="LIGAND DEPENDENT NUCLEAR RECEPTOR COREPRESSOR"/>
    <property type="match status" value="1"/>
</dbReference>
<feature type="compositionally biased region" description="Low complexity" evidence="1">
    <location>
        <begin position="856"/>
        <end position="869"/>
    </location>
</feature>
<feature type="compositionally biased region" description="Acidic residues" evidence="1">
    <location>
        <begin position="1284"/>
        <end position="1293"/>
    </location>
</feature>
<reference evidence="2" key="1">
    <citation type="submission" date="2023-08" db="EMBL/GenBank/DDBJ databases">
        <authorList>
            <person name="Alioto T."/>
            <person name="Alioto T."/>
            <person name="Gomez Garrido J."/>
        </authorList>
    </citation>
    <scope>NUCLEOTIDE SEQUENCE</scope>
</reference>
<accession>A0AAV1G128</accession>
<feature type="compositionally biased region" description="Basic and acidic residues" evidence="1">
    <location>
        <begin position="1766"/>
        <end position="1785"/>
    </location>
</feature>
<feature type="compositionally biased region" description="Polar residues" evidence="1">
    <location>
        <begin position="1848"/>
        <end position="1863"/>
    </location>
</feature>
<feature type="region of interest" description="Disordered" evidence="1">
    <location>
        <begin position="673"/>
        <end position="705"/>
    </location>
</feature>
<feature type="compositionally biased region" description="Low complexity" evidence="1">
    <location>
        <begin position="1408"/>
        <end position="1423"/>
    </location>
</feature>
<feature type="region of interest" description="Disordered" evidence="1">
    <location>
        <begin position="454"/>
        <end position="533"/>
    </location>
</feature>
<feature type="compositionally biased region" description="Basic and acidic residues" evidence="1">
    <location>
        <begin position="1793"/>
        <end position="1804"/>
    </location>
</feature>
<feature type="compositionally biased region" description="Polar residues" evidence="1">
    <location>
        <begin position="1678"/>
        <end position="1687"/>
    </location>
</feature>